<dbReference type="Gene3D" id="3.40.50.700">
    <property type="entry name" value="NADH:ubiquinone oxidoreductase-like, 20kDa subunit"/>
    <property type="match status" value="1"/>
</dbReference>
<dbReference type="RefSeq" id="WP_350892226.1">
    <property type="nucleotide sequence ID" value="NZ_JBEOTR010000035.1"/>
</dbReference>
<dbReference type="EMBL" id="JBIVPC010000026">
    <property type="protein sequence ID" value="MFJ6041345.1"/>
    <property type="molecule type" value="Genomic_DNA"/>
</dbReference>
<protein>
    <submittedName>
        <fullName evidence="4">Oxidoreductase</fullName>
    </submittedName>
</protein>
<evidence type="ECO:0000256" key="1">
    <source>
        <dbReference type="ARBA" id="ARBA00023002"/>
    </source>
</evidence>
<name>A0ABW8HKS5_9ACTN</name>
<dbReference type="InterPro" id="IPR037024">
    <property type="entry name" value="NiFe_Hase_small_N_sf"/>
</dbReference>
<dbReference type="Pfam" id="PF01058">
    <property type="entry name" value="Oxidored_q6"/>
    <property type="match status" value="1"/>
</dbReference>
<sequence length="293" mass="31199">MDPDTPKSTPATPTLAVWKFASCDGCQLTLLDCEDELLPLAGRVKVAHFLEMSRAEGGDEPATLEGAGPYDLSLVEGSVTTAADARRIQHVRRVSRRLVTIGACATAGGVQALRDFADVEEFRAAVYARPEYIETLATSTPIAAHVPVDFELRGCPIDRGQLLEVITAYLAGRKPNIPNHSVCFECKRRGTTCITVAHGTPCLGPVTHAGCGALCPAYRRGCYGCFGPVADPNMSAMVAQLKHDGMSERDVVRVFRTFNASSPEYGPVADLAERPARGATGTGTGPRAEGKPR</sequence>
<evidence type="ECO:0000256" key="2">
    <source>
        <dbReference type="SAM" id="MobiDB-lite"/>
    </source>
</evidence>
<organism evidence="4 5">
    <name type="scientific">Streptomyces ardesiacus</name>
    <dbReference type="NCBI Taxonomy" id="285564"/>
    <lineage>
        <taxon>Bacteria</taxon>
        <taxon>Bacillati</taxon>
        <taxon>Actinomycetota</taxon>
        <taxon>Actinomycetes</taxon>
        <taxon>Kitasatosporales</taxon>
        <taxon>Streptomycetaceae</taxon>
        <taxon>Streptomyces</taxon>
    </lineage>
</organism>
<dbReference type="InterPro" id="IPR006137">
    <property type="entry name" value="NADH_UbQ_OxRdtase-like_20kDa"/>
</dbReference>
<feature type="region of interest" description="Disordered" evidence="2">
    <location>
        <begin position="262"/>
        <end position="293"/>
    </location>
</feature>
<dbReference type="SUPFAM" id="SSF56770">
    <property type="entry name" value="HydA/Nqo6-like"/>
    <property type="match status" value="1"/>
</dbReference>
<feature type="domain" description="NADH:ubiquinone oxidoreductase-like 20kDa subunit" evidence="3">
    <location>
        <begin position="23"/>
        <end position="168"/>
    </location>
</feature>
<comment type="caution">
    <text evidence="4">The sequence shown here is derived from an EMBL/GenBank/DDBJ whole genome shotgun (WGS) entry which is preliminary data.</text>
</comment>
<gene>
    <name evidence="4" type="ORF">ACIQFM_34470</name>
</gene>
<dbReference type="PANTHER" id="PTHR42845:SF2">
    <property type="entry name" value="F420-NON-REDUCING HYDROGENASE VHU SUBUNIT G"/>
    <property type="match status" value="1"/>
</dbReference>
<keyword evidence="5" id="KW-1185">Reference proteome</keyword>
<evidence type="ECO:0000313" key="5">
    <source>
        <dbReference type="Proteomes" id="UP001617907"/>
    </source>
</evidence>
<evidence type="ECO:0000259" key="3">
    <source>
        <dbReference type="Pfam" id="PF01058"/>
    </source>
</evidence>
<dbReference type="InterPro" id="IPR051349">
    <property type="entry name" value="Hydrogenase_assoc-protein"/>
</dbReference>
<proteinExistence type="predicted"/>
<evidence type="ECO:0000313" key="4">
    <source>
        <dbReference type="EMBL" id="MFJ6041345.1"/>
    </source>
</evidence>
<dbReference type="Proteomes" id="UP001617907">
    <property type="component" value="Unassembled WGS sequence"/>
</dbReference>
<accession>A0ABW8HKS5</accession>
<reference evidence="4 5" key="1">
    <citation type="submission" date="2024-10" db="EMBL/GenBank/DDBJ databases">
        <title>The Natural Products Discovery Center: Release of the First 8490 Sequenced Strains for Exploring Actinobacteria Biosynthetic Diversity.</title>
        <authorList>
            <person name="Kalkreuter E."/>
            <person name="Kautsar S.A."/>
            <person name="Yang D."/>
            <person name="Bader C.D."/>
            <person name="Teijaro C.N."/>
            <person name="Fluegel L."/>
            <person name="Davis C.M."/>
            <person name="Simpson J.R."/>
            <person name="Lauterbach L."/>
            <person name="Steele A.D."/>
            <person name="Gui C."/>
            <person name="Meng S."/>
            <person name="Li G."/>
            <person name="Viehrig K."/>
            <person name="Ye F."/>
            <person name="Su P."/>
            <person name="Kiefer A.F."/>
            <person name="Nichols A."/>
            <person name="Cepeda A.J."/>
            <person name="Yan W."/>
            <person name="Fan B."/>
            <person name="Jiang Y."/>
            <person name="Adhikari A."/>
            <person name="Zheng C.-J."/>
            <person name="Schuster L."/>
            <person name="Cowan T.M."/>
            <person name="Smanski M.J."/>
            <person name="Chevrette M.G."/>
            <person name="De Carvalho L.P.S."/>
            <person name="Shen B."/>
        </authorList>
    </citation>
    <scope>NUCLEOTIDE SEQUENCE [LARGE SCALE GENOMIC DNA]</scope>
    <source>
        <strain evidence="4 5">NPDC093086</strain>
    </source>
</reference>
<keyword evidence="1" id="KW-0560">Oxidoreductase</keyword>
<dbReference type="PANTHER" id="PTHR42845">
    <property type="entry name" value="COENZYME F420-REDUCING HYDROGENASE, GAMMA SUBUNIT"/>
    <property type="match status" value="1"/>
</dbReference>